<feature type="domain" description="Aminoglycoside phosphotransferase" evidence="2">
    <location>
        <begin position="23"/>
        <end position="257"/>
    </location>
</feature>
<organism evidence="3 4">
    <name type="scientific">Ktedonosporobacter rubrisoli</name>
    <dbReference type="NCBI Taxonomy" id="2509675"/>
    <lineage>
        <taxon>Bacteria</taxon>
        <taxon>Bacillati</taxon>
        <taxon>Chloroflexota</taxon>
        <taxon>Ktedonobacteria</taxon>
        <taxon>Ktedonobacterales</taxon>
        <taxon>Ktedonosporobacteraceae</taxon>
        <taxon>Ktedonosporobacter</taxon>
    </lineage>
</organism>
<evidence type="ECO:0000259" key="2">
    <source>
        <dbReference type="Pfam" id="PF01636"/>
    </source>
</evidence>
<dbReference type="SUPFAM" id="SSF56112">
    <property type="entry name" value="Protein kinase-like (PK-like)"/>
    <property type="match status" value="1"/>
</dbReference>
<dbReference type="PANTHER" id="PTHR21064">
    <property type="entry name" value="AMINOGLYCOSIDE PHOSPHOTRANSFERASE DOMAIN-CONTAINING PROTEIN-RELATED"/>
    <property type="match status" value="1"/>
</dbReference>
<evidence type="ECO:0000313" key="3">
    <source>
        <dbReference type="EMBL" id="QBD77768.1"/>
    </source>
</evidence>
<evidence type="ECO:0000256" key="1">
    <source>
        <dbReference type="ARBA" id="ARBA00038240"/>
    </source>
</evidence>
<accession>A0A4P6JQQ9</accession>
<dbReference type="InterPro" id="IPR011009">
    <property type="entry name" value="Kinase-like_dom_sf"/>
</dbReference>
<dbReference type="InterPro" id="IPR002575">
    <property type="entry name" value="Aminoglycoside_PTrfase"/>
</dbReference>
<comment type="similarity">
    <text evidence="1">Belongs to the pseudomonas-type ThrB family.</text>
</comment>
<dbReference type="Pfam" id="PF01636">
    <property type="entry name" value="APH"/>
    <property type="match status" value="1"/>
</dbReference>
<sequence length="320" mass="36816">MQDLRKLECAWKLSPILETRVPDTGTIHQTLLLSTAEGSYALRAYRYGQEKLWRIEAEHRLIAHVWASGLPAIRPLPLAQGGTILASQGRYYALFPFAEGQQIARTKLSVKEMAAMGSFLGWVHRALASYAHDKVPPRPLAVDHEATMRQIDVLVELISARAGLDEVDEIALSRLEQRRRWLISAQPAQNTMAHLEQQVIHGDYQESNIFFKDGAVCAIIDWDQAYVAPRAWEIMRVFHYVGKFAPVFCRTFLQAYREAFPLALEDLDSAAEAYSWIRAHDLWLYEEFYMHHNQRVRKLFDPSSFRPLIERWAQVRGALQ</sequence>
<reference evidence="3 4" key="1">
    <citation type="submission" date="2019-01" db="EMBL/GenBank/DDBJ databases">
        <title>Ktedonosporobacter rubrisoli SCAWS-G2.</title>
        <authorList>
            <person name="Huang Y."/>
            <person name="Yan B."/>
        </authorList>
    </citation>
    <scope>NUCLEOTIDE SEQUENCE [LARGE SCALE GENOMIC DNA]</scope>
    <source>
        <strain evidence="3 4">SCAWS-G2</strain>
    </source>
</reference>
<dbReference type="EMBL" id="CP035758">
    <property type="protein sequence ID" value="QBD77768.1"/>
    <property type="molecule type" value="Genomic_DNA"/>
</dbReference>
<name>A0A4P6JQQ9_KTERU</name>
<dbReference type="RefSeq" id="WP_129888821.1">
    <property type="nucleotide sequence ID" value="NZ_CP035758.1"/>
</dbReference>
<dbReference type="Gene3D" id="3.30.200.20">
    <property type="entry name" value="Phosphorylase Kinase, domain 1"/>
    <property type="match status" value="1"/>
</dbReference>
<dbReference type="Gene3D" id="3.90.1200.10">
    <property type="match status" value="1"/>
</dbReference>
<dbReference type="Proteomes" id="UP000290365">
    <property type="component" value="Chromosome"/>
</dbReference>
<keyword evidence="4" id="KW-1185">Reference proteome</keyword>
<dbReference type="OrthoDB" id="156345at2"/>
<dbReference type="AlphaFoldDB" id="A0A4P6JQQ9"/>
<gene>
    <name evidence="3" type="ORF">EPA93_17915</name>
</gene>
<dbReference type="InterPro" id="IPR050249">
    <property type="entry name" value="Pseudomonas-type_ThrB"/>
</dbReference>
<dbReference type="GO" id="GO:0019202">
    <property type="term" value="F:amino acid kinase activity"/>
    <property type="evidence" value="ECO:0007669"/>
    <property type="project" value="TreeGrafter"/>
</dbReference>
<protein>
    <recommendedName>
        <fullName evidence="2">Aminoglycoside phosphotransferase domain-containing protein</fullName>
    </recommendedName>
</protein>
<dbReference type="KEGG" id="kbs:EPA93_17915"/>
<evidence type="ECO:0000313" key="4">
    <source>
        <dbReference type="Proteomes" id="UP000290365"/>
    </source>
</evidence>
<dbReference type="PANTHER" id="PTHR21064:SF6">
    <property type="entry name" value="AMINOGLYCOSIDE PHOSPHOTRANSFERASE DOMAIN-CONTAINING PROTEIN"/>
    <property type="match status" value="1"/>
</dbReference>
<proteinExistence type="inferred from homology"/>